<dbReference type="AlphaFoldDB" id="A0A0H3Z0U2"/>
<gene>
    <name evidence="3" type="ORF">G7024_19490</name>
    <name evidence="4" type="ORF">N7335_21300</name>
</gene>
<dbReference type="EMBL" id="JAODZE010000037">
    <property type="protein sequence ID" value="MDH0148932.1"/>
    <property type="molecule type" value="Genomic_DNA"/>
</dbReference>
<comment type="caution">
    <text evidence="4">The sequence shown here is derived from an EMBL/GenBank/DDBJ whole genome shotgun (WGS) entry which is preliminary data.</text>
</comment>
<dbReference type="EMBL" id="JAAMRD010000019">
    <property type="protein sequence ID" value="MBA1306585.1"/>
    <property type="molecule type" value="Genomic_DNA"/>
</dbReference>
<proteinExistence type="predicted"/>
<organism evidence="4 5">
    <name type="scientific">Stutzerimonas stutzeri</name>
    <name type="common">Pseudomonas stutzeri</name>
    <dbReference type="NCBI Taxonomy" id="316"/>
    <lineage>
        <taxon>Bacteria</taxon>
        <taxon>Pseudomonadati</taxon>
        <taxon>Pseudomonadota</taxon>
        <taxon>Gammaproteobacteria</taxon>
        <taxon>Pseudomonadales</taxon>
        <taxon>Pseudomonadaceae</taxon>
        <taxon>Stutzerimonas</taxon>
    </lineage>
</organism>
<name>A0A0H3Z0U2_STUST</name>
<keyword evidence="2" id="KW-0732">Signal</keyword>
<evidence type="ECO:0000256" key="1">
    <source>
        <dbReference type="SAM" id="MobiDB-lite"/>
    </source>
</evidence>
<reference evidence="3" key="1">
    <citation type="submission" date="2020-02" db="EMBL/GenBank/DDBJ databases">
        <title>Synteny-based analysis reveals conserved mechanism for high triclosan tolerance in Pseudomonas, as well as instances of horizontal transfer.</title>
        <authorList>
            <person name="Mcfarland A.G."/>
            <person name="Bertucci H.K."/>
            <person name="Litmann E."/>
            <person name="Shen J."/>
            <person name="Huttenhower C."/>
            <person name="Hartmann E.M."/>
        </authorList>
    </citation>
    <scope>NUCLEOTIDE SEQUENCE</scope>
    <source>
        <strain evidence="3">109A1</strain>
    </source>
</reference>
<sequence length="114" mass="12059">MKAYLRLLLVLLLSLALPLNGMAASPLSALPCQMQKDAQAAEHPGHMAVAPDEDGHAHQSNPLCDGGHQCKTGSPLVTMLARPALNVAPPLLGAAYLEFLPARSGADVWRPPRH</sequence>
<dbReference type="Proteomes" id="UP001158076">
    <property type="component" value="Unassembled WGS sequence"/>
</dbReference>
<dbReference type="RefSeq" id="WP_014596679.1">
    <property type="nucleotide sequence ID" value="NZ_CAJFAG010000043.1"/>
</dbReference>
<dbReference type="Proteomes" id="UP001138621">
    <property type="component" value="Unassembled WGS sequence"/>
</dbReference>
<feature type="chain" id="PRO_5040564505" description="DUF2946 domain-containing protein" evidence="2">
    <location>
        <begin position="24"/>
        <end position="114"/>
    </location>
</feature>
<evidence type="ECO:0000256" key="2">
    <source>
        <dbReference type="SAM" id="SignalP"/>
    </source>
</evidence>
<accession>A0A0H3Z0U2</accession>
<evidence type="ECO:0008006" key="6">
    <source>
        <dbReference type="Google" id="ProtNLM"/>
    </source>
</evidence>
<feature type="region of interest" description="Disordered" evidence="1">
    <location>
        <begin position="36"/>
        <end position="67"/>
    </location>
</feature>
<evidence type="ECO:0000313" key="5">
    <source>
        <dbReference type="Proteomes" id="UP001158076"/>
    </source>
</evidence>
<feature type="signal peptide" evidence="2">
    <location>
        <begin position="1"/>
        <end position="23"/>
    </location>
</feature>
<protein>
    <recommendedName>
        <fullName evidence="6">DUF2946 domain-containing protein</fullName>
    </recommendedName>
</protein>
<reference evidence="4" key="2">
    <citation type="submission" date="2022-09" db="EMBL/GenBank/DDBJ databases">
        <title>Intensive care unit water sources are persistently colonized with multi-drug resistant bacteria and are the site of extensive horizontal gene transfer of antibiotic resistance genes.</title>
        <authorList>
            <person name="Diorio-Toth L."/>
        </authorList>
    </citation>
    <scope>NUCLEOTIDE SEQUENCE</scope>
    <source>
        <strain evidence="4">GD04147</strain>
    </source>
</reference>
<evidence type="ECO:0000313" key="3">
    <source>
        <dbReference type="EMBL" id="MBA1306585.1"/>
    </source>
</evidence>
<evidence type="ECO:0000313" key="4">
    <source>
        <dbReference type="EMBL" id="MDH0148932.1"/>
    </source>
</evidence>